<name>A0A6M3KAS0_9ZZZZ</name>
<evidence type="ECO:0000313" key="2">
    <source>
        <dbReference type="EMBL" id="QJA78775.1"/>
    </source>
</evidence>
<dbReference type="Gene3D" id="3.40.960.10">
    <property type="entry name" value="VSR Endonuclease"/>
    <property type="match status" value="1"/>
</dbReference>
<protein>
    <submittedName>
        <fullName evidence="2">Uncharacterized protein</fullName>
    </submittedName>
</protein>
<proteinExistence type="predicted"/>
<sequence length="213" mass="24944">MPEIGKVKRAKELGLSGWNKWLWHACEVCGKERWTRLIKGEPEYSQCKACGHKGKLNGRWNGGKVQRICPECEETFLVKPSKLKHNRGKYCSRSCELIHLRKQGYFRQSPNKIEQTLIDLFTQHNLPFKYVGDGEVWFGNRNPDFLNTDGKKQVIEILGTYWHPLFDGADRIEHYKGYGFTCLAIWEDELVDPYKVLGKIKRFAKREVYAFTR</sequence>
<accession>A0A6M3KAS0</accession>
<reference evidence="2" key="1">
    <citation type="submission" date="2020-03" db="EMBL/GenBank/DDBJ databases">
        <title>The deep terrestrial virosphere.</title>
        <authorList>
            <person name="Holmfeldt K."/>
            <person name="Nilsson E."/>
            <person name="Simone D."/>
            <person name="Lopez-Fernandez M."/>
            <person name="Wu X."/>
            <person name="de Brujin I."/>
            <person name="Lundin D."/>
            <person name="Andersson A."/>
            <person name="Bertilsson S."/>
            <person name="Dopson M."/>
        </authorList>
    </citation>
    <scope>NUCLEOTIDE SEQUENCE</scope>
    <source>
        <strain evidence="2">MM415A00985</strain>
        <strain evidence="1">MM415B01930</strain>
    </source>
</reference>
<gene>
    <name evidence="2" type="ORF">MM415A00985_0010</name>
    <name evidence="1" type="ORF">MM415B01930_0005</name>
</gene>
<dbReference type="EMBL" id="MT141198">
    <property type="protein sequence ID" value="QJA56066.1"/>
    <property type="molecule type" value="Genomic_DNA"/>
</dbReference>
<dbReference type="EMBL" id="MT142353">
    <property type="protein sequence ID" value="QJA78775.1"/>
    <property type="molecule type" value="Genomic_DNA"/>
</dbReference>
<dbReference type="AlphaFoldDB" id="A0A6M3KAS0"/>
<evidence type="ECO:0000313" key="1">
    <source>
        <dbReference type="EMBL" id="QJA56066.1"/>
    </source>
</evidence>
<organism evidence="2">
    <name type="scientific">viral metagenome</name>
    <dbReference type="NCBI Taxonomy" id="1070528"/>
    <lineage>
        <taxon>unclassified sequences</taxon>
        <taxon>metagenomes</taxon>
        <taxon>organismal metagenomes</taxon>
    </lineage>
</organism>